<name>A0ABM1B0B2_LIMPO</name>
<organism evidence="3 4">
    <name type="scientific">Limulus polyphemus</name>
    <name type="common">Atlantic horseshoe crab</name>
    <dbReference type="NCBI Taxonomy" id="6850"/>
    <lineage>
        <taxon>Eukaryota</taxon>
        <taxon>Metazoa</taxon>
        <taxon>Ecdysozoa</taxon>
        <taxon>Arthropoda</taxon>
        <taxon>Chelicerata</taxon>
        <taxon>Merostomata</taxon>
        <taxon>Xiphosura</taxon>
        <taxon>Limulidae</taxon>
        <taxon>Limulus</taxon>
    </lineage>
</organism>
<keyword evidence="2" id="KW-0456">Lyase</keyword>
<dbReference type="Proteomes" id="UP000694941">
    <property type="component" value="Unplaced"/>
</dbReference>
<sequence>MMTNSSGRGLPPDLSQIKVTDSDSNGSQILYFAFGSNLFTQRIQINNPKACHHTIGKLQNYRLEFFGYSPEWRGATASVVESNRSEVWGVVWKIPLSELNNLDRQEGSYDVCQVPIVTHEGHILQCRTYQLKSATGEIGKPSRVYKACMVQGAIEHNLPQHYVEKLQNIEDNGYEGCVDIPVNIKKLFNTN</sequence>
<proteinExistence type="predicted"/>
<dbReference type="CDD" id="cd06661">
    <property type="entry name" value="GGCT_like"/>
    <property type="match status" value="1"/>
</dbReference>
<reference evidence="4" key="1">
    <citation type="submission" date="2025-08" db="UniProtKB">
        <authorList>
            <consortium name="RefSeq"/>
        </authorList>
    </citation>
    <scope>IDENTIFICATION</scope>
    <source>
        <tissue evidence="4">Muscle</tissue>
    </source>
</reference>
<dbReference type="PANTHER" id="PTHR12935:SF0">
    <property type="entry name" value="GAMMA-GLUTAMYLCYCLOTRANSFERASE"/>
    <property type="match status" value="1"/>
</dbReference>
<dbReference type="RefSeq" id="XP_013772168.1">
    <property type="nucleotide sequence ID" value="XM_013916714.2"/>
</dbReference>
<dbReference type="InterPro" id="IPR036568">
    <property type="entry name" value="GGCT-like_sf"/>
</dbReference>
<dbReference type="InterPro" id="IPR017939">
    <property type="entry name" value="G-Glutamylcylcotransferase"/>
</dbReference>
<gene>
    <name evidence="4" type="primary">LOC106457319</name>
</gene>
<dbReference type="GeneID" id="106457319"/>
<evidence type="ECO:0000256" key="1">
    <source>
        <dbReference type="ARBA" id="ARBA00012346"/>
    </source>
</evidence>
<evidence type="ECO:0000256" key="2">
    <source>
        <dbReference type="ARBA" id="ARBA00023239"/>
    </source>
</evidence>
<dbReference type="EC" id="4.3.2.9" evidence="1"/>
<dbReference type="Gene3D" id="3.10.490.10">
    <property type="entry name" value="Gamma-glutamyl cyclotransferase-like"/>
    <property type="match status" value="1"/>
</dbReference>
<dbReference type="Pfam" id="PF13772">
    <property type="entry name" value="AIG2_2"/>
    <property type="match status" value="1"/>
</dbReference>
<protein>
    <recommendedName>
        <fullName evidence="1">gamma-glutamylcyclotransferase</fullName>
        <ecNumber evidence="1">4.3.2.9</ecNumber>
    </recommendedName>
</protein>
<accession>A0ABM1B0B2</accession>
<dbReference type="PANTHER" id="PTHR12935">
    <property type="entry name" value="GAMMA-GLUTAMYLCYCLOTRANSFERASE"/>
    <property type="match status" value="1"/>
</dbReference>
<evidence type="ECO:0000313" key="3">
    <source>
        <dbReference type="Proteomes" id="UP000694941"/>
    </source>
</evidence>
<evidence type="ECO:0000313" key="4">
    <source>
        <dbReference type="RefSeq" id="XP_013772168.1"/>
    </source>
</evidence>
<dbReference type="InterPro" id="IPR013024">
    <property type="entry name" value="GGCT-like"/>
</dbReference>
<dbReference type="SUPFAM" id="SSF110857">
    <property type="entry name" value="Gamma-glutamyl cyclotransferase-like"/>
    <property type="match status" value="1"/>
</dbReference>
<keyword evidence="3" id="KW-1185">Reference proteome</keyword>